<dbReference type="EMBL" id="CP024608">
    <property type="protein sequence ID" value="ATQ77992.1"/>
    <property type="molecule type" value="Genomic_DNA"/>
</dbReference>
<dbReference type="Pfam" id="PF14433">
    <property type="entry name" value="SUKH-3"/>
    <property type="match status" value="1"/>
</dbReference>
<evidence type="ECO:0000313" key="1">
    <source>
        <dbReference type="EMBL" id="ATQ77992.1"/>
    </source>
</evidence>
<proteinExistence type="predicted"/>
<dbReference type="KEGG" id="mass:CR152_28410"/>
<sequence>MNMQFEKPTFDLLRKMGWTEHRAVDPAPFLACLLADGYALFPKVKPFFQRFGGLGGDMPAYRVAGAFDRIDFHPEHAISCTCREQVSAYEARVHQKLVVIGMAYNRHMTLLLSDSGRMYGGYDDFLCLIGNDVHDGISNLFERRRMPEVM</sequence>
<evidence type="ECO:0000313" key="2">
    <source>
        <dbReference type="Proteomes" id="UP000229897"/>
    </source>
</evidence>
<name>A0A2D2DSN6_9BURK</name>
<evidence type="ECO:0008006" key="3">
    <source>
        <dbReference type="Google" id="ProtNLM"/>
    </source>
</evidence>
<organism evidence="1 2">
    <name type="scientific">Massilia violaceinigra</name>
    <dbReference type="NCBI Taxonomy" id="2045208"/>
    <lineage>
        <taxon>Bacteria</taxon>
        <taxon>Pseudomonadati</taxon>
        <taxon>Pseudomonadota</taxon>
        <taxon>Betaproteobacteria</taxon>
        <taxon>Burkholderiales</taxon>
        <taxon>Oxalobacteraceae</taxon>
        <taxon>Telluria group</taxon>
        <taxon>Massilia</taxon>
    </lineage>
</organism>
<keyword evidence="2" id="KW-1185">Reference proteome</keyword>
<dbReference type="Proteomes" id="UP000229897">
    <property type="component" value="Chromosome"/>
</dbReference>
<dbReference type="RefSeq" id="WP_099880645.1">
    <property type="nucleotide sequence ID" value="NZ_CP024608.1"/>
</dbReference>
<accession>A0A2D2DSN6</accession>
<dbReference type="AlphaFoldDB" id="A0A2D2DSN6"/>
<gene>
    <name evidence="1" type="ORF">CR152_28410</name>
</gene>
<protein>
    <recommendedName>
        <fullName evidence="3">SUKH-3 domain containing protein</fullName>
    </recommendedName>
</protein>
<dbReference type="OrthoDB" id="9182026at2"/>
<reference evidence="1" key="1">
    <citation type="submission" date="2017-10" db="EMBL/GenBank/DDBJ databases">
        <title>Massilia psychrophilum sp. nov., a novel purple-pigmented bacterium isolated from Tianshan glacier, Xinjiang Municipality, China.</title>
        <authorList>
            <person name="Wang H."/>
        </authorList>
    </citation>
    <scope>NUCLEOTIDE SEQUENCE [LARGE SCALE GENOMIC DNA]</scope>
    <source>
        <strain evidence="1">B2</strain>
    </source>
</reference>
<dbReference type="InterPro" id="IPR025850">
    <property type="entry name" value="SUKH-3"/>
</dbReference>